<organism evidence="2 3">
    <name type="scientific">Kutzneria albida DSM 43870</name>
    <dbReference type="NCBI Taxonomy" id="1449976"/>
    <lineage>
        <taxon>Bacteria</taxon>
        <taxon>Bacillati</taxon>
        <taxon>Actinomycetota</taxon>
        <taxon>Actinomycetes</taxon>
        <taxon>Pseudonocardiales</taxon>
        <taxon>Pseudonocardiaceae</taxon>
        <taxon>Kutzneria</taxon>
    </lineage>
</organism>
<dbReference type="PANTHER" id="PTHR43319:SF3">
    <property type="entry name" value="BETA-LACTAMASE-RELATED DOMAIN-CONTAINING PROTEIN"/>
    <property type="match status" value="1"/>
</dbReference>
<dbReference type="InterPro" id="IPR052907">
    <property type="entry name" value="Beta-lactamase/esterase"/>
</dbReference>
<accession>W5WDQ6</accession>
<evidence type="ECO:0000259" key="1">
    <source>
        <dbReference type="Pfam" id="PF00144"/>
    </source>
</evidence>
<dbReference type="PATRIC" id="fig|1449976.3.peg.2969"/>
<dbReference type="PANTHER" id="PTHR43319">
    <property type="entry name" value="BETA-LACTAMASE-RELATED"/>
    <property type="match status" value="1"/>
</dbReference>
<dbReference type="Proteomes" id="UP000019225">
    <property type="component" value="Chromosome"/>
</dbReference>
<gene>
    <name evidence="2" type="ORF">KALB_2956</name>
</gene>
<dbReference type="EMBL" id="CP007155">
    <property type="protein sequence ID" value="AHH96324.1"/>
    <property type="molecule type" value="Genomic_DNA"/>
</dbReference>
<feature type="domain" description="Beta-lactamase-related" evidence="1">
    <location>
        <begin position="4"/>
        <end position="353"/>
    </location>
</feature>
<dbReference type="STRING" id="1449976.KALB_2956"/>
<dbReference type="eggNOG" id="COG1680">
    <property type="taxonomic scope" value="Bacteria"/>
</dbReference>
<dbReference type="SUPFAM" id="SSF56601">
    <property type="entry name" value="beta-lactamase/transpeptidase-like"/>
    <property type="match status" value="1"/>
</dbReference>
<dbReference type="RefSeq" id="WP_025356462.1">
    <property type="nucleotide sequence ID" value="NZ_CP007155.1"/>
</dbReference>
<dbReference type="Pfam" id="PF00144">
    <property type="entry name" value="Beta-lactamase"/>
    <property type="match status" value="1"/>
</dbReference>
<dbReference type="InterPro" id="IPR012338">
    <property type="entry name" value="Beta-lactam/transpept-like"/>
</dbReference>
<dbReference type="OrthoDB" id="3422781at2"/>
<dbReference type="AlphaFoldDB" id="W5WDQ6"/>
<name>W5WDQ6_9PSEU</name>
<protein>
    <submittedName>
        <fullName evidence="2">Esterase</fullName>
    </submittedName>
</protein>
<dbReference type="HOGENOM" id="CLU_035614_3_0_11"/>
<dbReference type="Gene3D" id="3.40.710.10">
    <property type="entry name" value="DD-peptidase/beta-lactamase superfamily"/>
    <property type="match status" value="1"/>
</dbReference>
<dbReference type="InterPro" id="IPR001466">
    <property type="entry name" value="Beta-lactam-related"/>
</dbReference>
<evidence type="ECO:0000313" key="3">
    <source>
        <dbReference type="Proteomes" id="UP000019225"/>
    </source>
</evidence>
<reference evidence="2 3" key="1">
    <citation type="journal article" date="2014" name="BMC Genomics">
        <title>Complete genome sequence of producer of the glycopeptide antibiotic Aculeximycin Kutzneria albida DSM 43870T, a representative of minor genus of Pseudonocardiaceae.</title>
        <authorList>
            <person name="Rebets Y."/>
            <person name="Tokovenko B."/>
            <person name="Lushchyk I."/>
            <person name="Ruckert C."/>
            <person name="Zaburannyi N."/>
            <person name="Bechthold A."/>
            <person name="Kalinowski J."/>
            <person name="Luzhetskyy A."/>
        </authorList>
    </citation>
    <scope>NUCLEOTIDE SEQUENCE [LARGE SCALE GENOMIC DNA]</scope>
    <source>
        <strain evidence="2">DSM 43870</strain>
    </source>
</reference>
<proteinExistence type="predicted"/>
<sequence>MSVQDTIDELVAEGVETGVQVAVYEHGELVVDAVAGLADPATGRAMTPDTPIFSTSTGKGMTATVLHILVQRGVFGYDTPVTELWPEFGAHGKQAATVRHVLTHAVGVPGLPADTTPEDLADWARMCEVLADAEPWWEPGTRTGYHAITFGYLAGELVRRGTGKPIDQVLLEEVAAPLGLSQELYFAVPPAEQARLARLVPGGPPMDEATIRQLTEAMPLLFKAAPPALQPSAELYNRTDFLSANVPAGGTVTARGIARMYAALLGEVDGVRLLTPETLDLVSAVAIEGTDQVFGNPARLALGYAVIGGALGWSGANGSHAEFDPATGRTFAVTKNRFGAGDFNTVERVRAALAG</sequence>
<dbReference type="KEGG" id="kal:KALB_2956"/>
<evidence type="ECO:0000313" key="2">
    <source>
        <dbReference type="EMBL" id="AHH96324.1"/>
    </source>
</evidence>
<keyword evidence="3" id="KW-1185">Reference proteome</keyword>